<dbReference type="Pfam" id="PF07969">
    <property type="entry name" value="Amidohydro_3"/>
    <property type="match status" value="1"/>
</dbReference>
<dbReference type="HOGENOM" id="CLU_009942_2_2_6"/>
<dbReference type="Proteomes" id="UP000006683">
    <property type="component" value="Chromosome"/>
</dbReference>
<feature type="domain" description="Amidohydrolase 3" evidence="2">
    <location>
        <begin position="71"/>
        <end position="565"/>
    </location>
</feature>
<dbReference type="EMBL" id="CP002209">
    <property type="protein sequence ID" value="ADN77318.1"/>
    <property type="molecule type" value="Genomic_DNA"/>
</dbReference>
<dbReference type="OrthoDB" id="9031471at2"/>
<dbReference type="Gene3D" id="2.30.40.10">
    <property type="entry name" value="Urease, subunit C, domain 1"/>
    <property type="match status" value="1"/>
</dbReference>
<dbReference type="InterPro" id="IPR013108">
    <property type="entry name" value="Amidohydro_3"/>
</dbReference>
<keyword evidence="3" id="KW-0378">Hydrolase</keyword>
<dbReference type="RefSeq" id="WP_013346624.1">
    <property type="nucleotide sequence ID" value="NC_014541.1"/>
</dbReference>
<dbReference type="Gene3D" id="3.10.310.70">
    <property type="match status" value="1"/>
</dbReference>
<evidence type="ECO:0000256" key="1">
    <source>
        <dbReference type="SAM" id="SignalP"/>
    </source>
</evidence>
<dbReference type="Gene3D" id="3.20.20.140">
    <property type="entry name" value="Metal-dependent hydrolases"/>
    <property type="match status" value="1"/>
</dbReference>
<dbReference type="SUPFAM" id="SSF51556">
    <property type="entry name" value="Metallo-dependent hydrolases"/>
    <property type="match status" value="1"/>
</dbReference>
<dbReference type="CDD" id="cd01300">
    <property type="entry name" value="YtcJ_like"/>
    <property type="match status" value="1"/>
</dbReference>
<dbReference type="InterPro" id="IPR032466">
    <property type="entry name" value="Metal_Hydrolase"/>
</dbReference>
<dbReference type="InterPro" id="IPR011059">
    <property type="entry name" value="Metal-dep_hydrolase_composite"/>
</dbReference>
<dbReference type="GO" id="GO:0016810">
    <property type="term" value="F:hydrolase activity, acting on carbon-nitrogen (but not peptide) bonds"/>
    <property type="evidence" value="ECO:0007669"/>
    <property type="project" value="InterPro"/>
</dbReference>
<feature type="signal peptide" evidence="1">
    <location>
        <begin position="1"/>
        <end position="19"/>
    </location>
</feature>
<accession>E1SV18</accession>
<proteinExistence type="predicted"/>
<protein>
    <submittedName>
        <fullName evidence="3">Amidohydrolase 3</fullName>
    </submittedName>
</protein>
<dbReference type="SUPFAM" id="SSF51338">
    <property type="entry name" value="Composite domain of metallo-dependent hydrolases"/>
    <property type="match status" value="1"/>
</dbReference>
<reference evidence="3 4" key="1">
    <citation type="journal article" date="2010" name="Stand. Genomic Sci.">
        <title>Complete genome sequence of Ferrimonas balearica type strain (PAT).</title>
        <authorList>
            <person name="Nolan M."/>
            <person name="Sikorski J."/>
            <person name="Davenport K."/>
            <person name="Lucas S."/>
            <person name="Glavina Del Rio T."/>
            <person name="Tice H."/>
            <person name="Cheng J."/>
            <person name="Goodwin L."/>
            <person name="Pitluck S."/>
            <person name="Liolios K."/>
            <person name="Ivanova N."/>
            <person name="Mavromatis K."/>
            <person name="Ovchinnikova G."/>
            <person name="Pati A."/>
            <person name="Chen A."/>
            <person name="Palaniappan K."/>
            <person name="Land M."/>
            <person name="Hauser L."/>
            <person name="Chang Y."/>
            <person name="Jeffries C."/>
            <person name="Tapia R."/>
            <person name="Brettin T."/>
            <person name="Detter J."/>
            <person name="Han C."/>
            <person name="Yasawong M."/>
            <person name="Rohde M."/>
            <person name="Tindall B."/>
            <person name="Goker M."/>
            <person name="Woyke T."/>
            <person name="Bristow J."/>
            <person name="Eisen J."/>
            <person name="Markowitz V."/>
            <person name="Hugenholtz P."/>
            <person name="Kyrpides N."/>
            <person name="Klenk H."/>
            <person name="Lapidus A."/>
        </authorList>
    </citation>
    <scope>NUCLEOTIDE SEQUENCE [LARGE SCALE GENOMIC DNA]</scope>
    <source>
        <strain evidence="4">DSM 9799 / CCM 4581 / KCTC 23876 / PAT</strain>
    </source>
</reference>
<feature type="chain" id="PRO_5003151515" evidence="1">
    <location>
        <begin position="20"/>
        <end position="570"/>
    </location>
</feature>
<dbReference type="PANTHER" id="PTHR22642">
    <property type="entry name" value="IMIDAZOLONEPROPIONASE"/>
    <property type="match status" value="1"/>
</dbReference>
<evidence type="ECO:0000313" key="3">
    <source>
        <dbReference type="EMBL" id="ADN77318.1"/>
    </source>
</evidence>
<dbReference type="KEGG" id="fbl:Fbal_3119"/>
<dbReference type="GeneID" id="67183339"/>
<dbReference type="STRING" id="550540.Fbal_3119"/>
<dbReference type="eggNOG" id="COG1574">
    <property type="taxonomic scope" value="Bacteria"/>
</dbReference>
<keyword evidence="1" id="KW-0732">Signal</keyword>
<evidence type="ECO:0000259" key="2">
    <source>
        <dbReference type="Pfam" id="PF07969"/>
    </source>
</evidence>
<name>E1SV18_FERBD</name>
<evidence type="ECO:0000313" key="4">
    <source>
        <dbReference type="Proteomes" id="UP000006683"/>
    </source>
</evidence>
<dbReference type="InterPro" id="IPR033932">
    <property type="entry name" value="YtcJ-like"/>
</dbReference>
<dbReference type="AlphaFoldDB" id="E1SV18"/>
<organism evidence="3 4">
    <name type="scientific">Ferrimonas balearica (strain DSM 9799 / CCM 4581 / KCTC 23876 / PAT)</name>
    <dbReference type="NCBI Taxonomy" id="550540"/>
    <lineage>
        <taxon>Bacteria</taxon>
        <taxon>Pseudomonadati</taxon>
        <taxon>Pseudomonadota</taxon>
        <taxon>Gammaproteobacteria</taxon>
        <taxon>Alteromonadales</taxon>
        <taxon>Ferrimonadaceae</taxon>
        <taxon>Ferrimonas</taxon>
    </lineage>
</organism>
<gene>
    <name evidence="3" type="ordered locus">Fbal_3119</name>
</gene>
<sequence length="570" mass="63275">MKPLWLLLLLTFFPPAMLAADDQTLYFGGPIITMEPAQPSAEAVVTQGTRIQFVGTLAEARQRHPDASPHNLKGQTLMPGFIEQHLHPILGALALSVPVIAPEAWELPDRTWPAVTAQFDYLAALKTAETEMTDPDATLWTWGYHHLYHGRLNRTMLDGISRTRPIGVWHRSAHEFYANTALLEKYGLTEQALAAAPADARAQTDLDKGHFYENGALVFFLPRVIEDLASEARFRAGLNAMITMLHRNGVTAYNEPGALVVPAIADLYTEILAADSTPMYSFFTAESKSPYLKHGAGPELVAAVEAQTRLLPQTGKVRYFDKQVKILFDGAIISQLMQMKDGYLDGHKGEWIQDPEQTRAIIETFWDQDYQILVHTNGDLGLETLLSILEAQQKRRPRKDHRLTVVHFANATPEQVKRIAALGAIVSANPYYLTGFGNKYAEVGLGPERAHAMVRLAEVVEAGIPLSLHSDLPMAPADPLFLVWCAVNRQTNEGNVLRPDLAISLDDALRGITIDAAHSWRMEQQLGSIKAGKVANFTLLDQNPYEVPARQLNRIDVTGTVFEGRWFPVQ</sequence>
<dbReference type="PANTHER" id="PTHR22642:SF2">
    <property type="entry name" value="PROTEIN LONG AFTER FAR-RED 3"/>
    <property type="match status" value="1"/>
</dbReference>
<keyword evidence="4" id="KW-1185">Reference proteome</keyword>